<dbReference type="AlphaFoldDB" id="A0A1V5ZLY8"/>
<proteinExistence type="predicted"/>
<organism evidence="1">
    <name type="scientific">candidate division CPR1 bacterium ADurb.Bin160</name>
    <dbReference type="NCBI Taxonomy" id="1852826"/>
    <lineage>
        <taxon>Bacteria</taxon>
        <taxon>candidate division CPR1</taxon>
    </lineage>
</organism>
<evidence type="ECO:0000313" key="1">
    <source>
        <dbReference type="EMBL" id="OQB41267.1"/>
    </source>
</evidence>
<accession>A0A1V5ZLY8</accession>
<name>A0A1V5ZLY8_9BACT</name>
<protein>
    <submittedName>
        <fullName evidence="1">Uncharacterized protein</fullName>
    </submittedName>
</protein>
<gene>
    <name evidence="1" type="ORF">BWY04_00946</name>
</gene>
<dbReference type="Proteomes" id="UP000485621">
    <property type="component" value="Unassembled WGS sequence"/>
</dbReference>
<dbReference type="EMBL" id="MWDB01000020">
    <property type="protein sequence ID" value="OQB41267.1"/>
    <property type="molecule type" value="Genomic_DNA"/>
</dbReference>
<sequence>MAEQALLDGVPPSTIISQVSIFVSNSYDINTYPVFEIILPSLG</sequence>
<reference evidence="1" key="1">
    <citation type="submission" date="2017-02" db="EMBL/GenBank/DDBJ databases">
        <title>Delving into the versatile metabolic prowess of the omnipresent phylum Bacteroidetes.</title>
        <authorList>
            <person name="Nobu M.K."/>
            <person name="Mei R."/>
            <person name="Narihiro T."/>
            <person name="Kuroda K."/>
            <person name="Liu W.-T."/>
        </authorList>
    </citation>
    <scope>NUCLEOTIDE SEQUENCE</scope>
    <source>
        <strain evidence="1">ADurb.Bin160</strain>
    </source>
</reference>
<comment type="caution">
    <text evidence="1">The sequence shown here is derived from an EMBL/GenBank/DDBJ whole genome shotgun (WGS) entry which is preliminary data.</text>
</comment>